<comment type="caution">
    <text evidence="1">The sequence shown here is derived from an EMBL/GenBank/DDBJ whole genome shotgun (WGS) entry which is preliminary data.</text>
</comment>
<sequence length="91" mass="10527">MSFWVWSFLKSIQATFSVCGKSLRSFVHLLTLFSFSISFKKMDSIITYAFTKIIGNRREEKGMRCILFLFCERKGCTSSSATFSKRPDVPF</sequence>
<accession>A0ABQ8MD87</accession>
<evidence type="ECO:0000313" key="2">
    <source>
        <dbReference type="Proteomes" id="UP000830375"/>
    </source>
</evidence>
<evidence type="ECO:0000313" key="1">
    <source>
        <dbReference type="EMBL" id="KAI2660237.1"/>
    </source>
</evidence>
<name>A0ABQ8MD87_LABRO</name>
<protein>
    <submittedName>
        <fullName evidence="1">Very-long-chain 3-oxoacyl-CoA reductase</fullName>
    </submittedName>
</protein>
<keyword evidence="2" id="KW-1185">Reference proteome</keyword>
<reference evidence="1 2" key="1">
    <citation type="submission" date="2022-01" db="EMBL/GenBank/DDBJ databases">
        <title>A high-quality chromosome-level genome assembly of rohu carp, Labeo rohita.</title>
        <authorList>
            <person name="Arick M.A. II"/>
            <person name="Hsu C.-Y."/>
            <person name="Magbanua Z."/>
            <person name="Pechanova O."/>
            <person name="Grover C."/>
            <person name="Miller E."/>
            <person name="Thrash A."/>
            <person name="Ezzel L."/>
            <person name="Alam S."/>
            <person name="Benzie J."/>
            <person name="Hamilton M."/>
            <person name="Karsi A."/>
            <person name="Lawrence M.L."/>
            <person name="Peterson D.G."/>
        </authorList>
    </citation>
    <scope>NUCLEOTIDE SEQUENCE [LARGE SCALE GENOMIC DNA]</scope>
    <source>
        <strain evidence="2">BAU-BD-2019</strain>
        <tissue evidence="1">Blood</tissue>
    </source>
</reference>
<gene>
    <name evidence="1" type="ORF">H4Q32_025961</name>
</gene>
<organism evidence="1 2">
    <name type="scientific">Labeo rohita</name>
    <name type="common">Indian major carp</name>
    <name type="synonym">Cyprinus rohita</name>
    <dbReference type="NCBI Taxonomy" id="84645"/>
    <lineage>
        <taxon>Eukaryota</taxon>
        <taxon>Metazoa</taxon>
        <taxon>Chordata</taxon>
        <taxon>Craniata</taxon>
        <taxon>Vertebrata</taxon>
        <taxon>Euteleostomi</taxon>
        <taxon>Actinopterygii</taxon>
        <taxon>Neopterygii</taxon>
        <taxon>Teleostei</taxon>
        <taxon>Ostariophysi</taxon>
        <taxon>Cypriniformes</taxon>
        <taxon>Cyprinidae</taxon>
        <taxon>Labeoninae</taxon>
        <taxon>Labeonini</taxon>
        <taxon>Labeo</taxon>
    </lineage>
</organism>
<proteinExistence type="predicted"/>
<dbReference type="EMBL" id="JACTAM010000010">
    <property type="protein sequence ID" value="KAI2660237.1"/>
    <property type="molecule type" value="Genomic_DNA"/>
</dbReference>
<dbReference type="Proteomes" id="UP000830375">
    <property type="component" value="Unassembled WGS sequence"/>
</dbReference>